<evidence type="ECO:0000313" key="3">
    <source>
        <dbReference type="EMBL" id="KYL34808.1"/>
    </source>
</evidence>
<proteinExistence type="predicted"/>
<keyword evidence="2" id="KW-1133">Transmembrane helix</keyword>
<accession>A0ABR5VUW3</accession>
<organism evidence="3 4">
    <name type="scientific">Pseudoalteromonas agarivorans</name>
    <dbReference type="NCBI Taxonomy" id="176102"/>
    <lineage>
        <taxon>Bacteria</taxon>
        <taxon>Pseudomonadati</taxon>
        <taxon>Pseudomonadota</taxon>
        <taxon>Gammaproteobacteria</taxon>
        <taxon>Alteromonadales</taxon>
        <taxon>Pseudoalteromonadaceae</taxon>
        <taxon>Pseudoalteromonas</taxon>
    </lineage>
</organism>
<dbReference type="Proteomes" id="UP000075621">
    <property type="component" value="Unassembled WGS sequence"/>
</dbReference>
<name>A0ABR5VUW3_9GAMM</name>
<evidence type="ECO:0000256" key="1">
    <source>
        <dbReference type="SAM" id="Coils"/>
    </source>
</evidence>
<keyword evidence="2" id="KW-0812">Transmembrane</keyword>
<gene>
    <name evidence="3" type="ORF">A2I98_08975</name>
</gene>
<feature type="transmembrane region" description="Helical" evidence="2">
    <location>
        <begin position="25"/>
        <end position="48"/>
    </location>
</feature>
<reference evidence="3 4" key="1">
    <citation type="submission" date="2016-03" db="EMBL/GenBank/DDBJ databases">
        <authorList>
            <person name="Zhang H."/>
            <person name="Liu R."/>
            <person name="Wang M."/>
            <person name="Wang H."/>
            <person name="Wang L."/>
            <person name="Song L."/>
        </authorList>
    </citation>
    <scope>NUCLEOTIDE SEQUENCE [LARGE SCALE GENOMIC DNA]</scope>
    <source>
        <strain evidence="3 4">DSM 16098</strain>
    </source>
</reference>
<evidence type="ECO:0008006" key="5">
    <source>
        <dbReference type="Google" id="ProtNLM"/>
    </source>
</evidence>
<feature type="coiled-coil region" evidence="1">
    <location>
        <begin position="274"/>
        <end position="328"/>
    </location>
</feature>
<protein>
    <recommendedName>
        <fullName evidence="5">Band 7 domain-containing protein</fullName>
    </recommendedName>
</protein>
<comment type="caution">
    <text evidence="3">The sequence shown here is derived from an EMBL/GenBank/DDBJ whole genome shotgun (WGS) entry which is preliminary data.</text>
</comment>
<sequence>MDSDKKAVPEEKSQSFIGRFGRRNVILVTSIVVVLAVIATLTSQVISWNEADERLVHQSAFTGKLTVINQAGPYLKAFGTTSAYKKVISINFTGDENATASAIVPLIPIRFLDTTTGGARGVSRFRLPGNVPATEKGELRGLLKIHEEFGSQDTLISNLLMRATTENVKASARMMSVEQHYSGGNGQLSQDFSDQLTNGIFVTEQIISSGERDKSDELGSLSKQQRVTVNIKSDKEGKPLRNAPILGAYGITVVDASIIDIDYESKVNARLEAQKQAAADEALARQNLKKAEQQARTEVALGEQAIAKQRAESEKLKIKEQIDAERIKANAIISAQQRVAVKAELAKEQEEILKQQRLEALGMDVLAEARLRAKSAALDPKYVFDETLKAEVKIQTALFNSLGKSRLVPEIVIGAGQGEQSNGSEFMRLLAADAALSLKKTFRKRPKINN</sequence>
<keyword evidence="1" id="KW-0175">Coiled coil</keyword>
<dbReference type="EMBL" id="LVCM01000008">
    <property type="protein sequence ID" value="KYL34808.1"/>
    <property type="molecule type" value="Genomic_DNA"/>
</dbReference>
<keyword evidence="2" id="KW-0472">Membrane</keyword>
<evidence type="ECO:0000313" key="4">
    <source>
        <dbReference type="Proteomes" id="UP000075621"/>
    </source>
</evidence>
<dbReference type="RefSeq" id="WP_064385147.1">
    <property type="nucleotide sequence ID" value="NZ_LVCM01000008.1"/>
</dbReference>
<evidence type="ECO:0000256" key="2">
    <source>
        <dbReference type="SAM" id="Phobius"/>
    </source>
</evidence>